<protein>
    <submittedName>
        <fullName evidence="3">Phage holin family protein</fullName>
    </submittedName>
</protein>
<feature type="transmembrane region" description="Helical" evidence="2">
    <location>
        <begin position="53"/>
        <end position="80"/>
    </location>
</feature>
<dbReference type="Pfam" id="PF07332">
    <property type="entry name" value="Phage_holin_3_6"/>
    <property type="match status" value="1"/>
</dbReference>
<feature type="region of interest" description="Disordered" evidence="1">
    <location>
        <begin position="140"/>
        <end position="179"/>
    </location>
</feature>
<dbReference type="Proteomes" id="UP000824151">
    <property type="component" value="Unassembled WGS sequence"/>
</dbReference>
<feature type="region of interest" description="Disordered" evidence="1">
    <location>
        <begin position="198"/>
        <end position="253"/>
    </location>
</feature>
<feature type="compositionally biased region" description="Low complexity" evidence="1">
    <location>
        <begin position="240"/>
        <end position="250"/>
    </location>
</feature>
<evidence type="ECO:0000256" key="1">
    <source>
        <dbReference type="SAM" id="MobiDB-lite"/>
    </source>
</evidence>
<dbReference type="AlphaFoldDB" id="A0A9D1UUZ5"/>
<sequence length="281" mass="29320">MATSGSRRVDSAAPRTSLLDLIKVAVRLGPKQVNDEIQLAIGQMKGKGVAAGVAAALIVVGLVFLSFLVVALIVAAVAALSLVFQLWAAALIVAGAFLLIAVIFALIGLLKLKSAMPLMPEDAIRGLRLDLGVAREGTDFDPQSLDRADAERARKKKEAQQAQSGKSKEAGKGQPAKPDYTELLRRTALRRDHLASLQDQITQRASRESLSDEVQSTAREVRRRAASGQSSGSGSGSGSGASADAHGPAGQNPVAARWKPLAVFAGSAAAGAVFLRELVKK</sequence>
<dbReference type="InterPro" id="IPR009937">
    <property type="entry name" value="Phage_holin_3_6"/>
</dbReference>
<feature type="transmembrane region" description="Helical" evidence="2">
    <location>
        <begin position="86"/>
        <end position="110"/>
    </location>
</feature>
<evidence type="ECO:0000313" key="4">
    <source>
        <dbReference type="Proteomes" id="UP000824151"/>
    </source>
</evidence>
<accession>A0A9D1UUZ5</accession>
<reference evidence="3" key="2">
    <citation type="submission" date="2021-04" db="EMBL/GenBank/DDBJ databases">
        <authorList>
            <person name="Gilroy R."/>
        </authorList>
    </citation>
    <scope>NUCLEOTIDE SEQUENCE</scope>
    <source>
        <strain evidence="3">ChiHejej3B27-3195</strain>
    </source>
</reference>
<comment type="caution">
    <text evidence="3">The sequence shown here is derived from an EMBL/GenBank/DDBJ whole genome shotgun (WGS) entry which is preliminary data.</text>
</comment>
<keyword evidence="2" id="KW-0812">Transmembrane</keyword>
<organism evidence="3 4">
    <name type="scientific">Candidatus Nesterenkonia stercoripullorum</name>
    <dbReference type="NCBI Taxonomy" id="2838701"/>
    <lineage>
        <taxon>Bacteria</taxon>
        <taxon>Bacillati</taxon>
        <taxon>Actinomycetota</taxon>
        <taxon>Actinomycetes</taxon>
        <taxon>Micrococcales</taxon>
        <taxon>Micrococcaceae</taxon>
        <taxon>Nesterenkonia</taxon>
    </lineage>
</organism>
<name>A0A9D1UUZ5_9MICC</name>
<keyword evidence="2" id="KW-0472">Membrane</keyword>
<proteinExistence type="predicted"/>
<dbReference type="EMBL" id="DXGD01000465">
    <property type="protein sequence ID" value="HIX00950.1"/>
    <property type="molecule type" value="Genomic_DNA"/>
</dbReference>
<reference evidence="3" key="1">
    <citation type="journal article" date="2021" name="PeerJ">
        <title>Extensive microbial diversity within the chicken gut microbiome revealed by metagenomics and culture.</title>
        <authorList>
            <person name="Gilroy R."/>
            <person name="Ravi A."/>
            <person name="Getino M."/>
            <person name="Pursley I."/>
            <person name="Horton D.L."/>
            <person name="Alikhan N.F."/>
            <person name="Baker D."/>
            <person name="Gharbi K."/>
            <person name="Hall N."/>
            <person name="Watson M."/>
            <person name="Adriaenssens E.M."/>
            <person name="Foster-Nyarko E."/>
            <person name="Jarju S."/>
            <person name="Secka A."/>
            <person name="Antonio M."/>
            <person name="Oren A."/>
            <person name="Chaudhuri R.R."/>
            <person name="La Ragione R."/>
            <person name="Hildebrand F."/>
            <person name="Pallen M.J."/>
        </authorList>
    </citation>
    <scope>NUCLEOTIDE SEQUENCE</scope>
    <source>
        <strain evidence="3">ChiHejej3B27-3195</strain>
    </source>
</reference>
<evidence type="ECO:0000256" key="2">
    <source>
        <dbReference type="SAM" id="Phobius"/>
    </source>
</evidence>
<keyword evidence="2" id="KW-1133">Transmembrane helix</keyword>
<evidence type="ECO:0000313" key="3">
    <source>
        <dbReference type="EMBL" id="HIX00950.1"/>
    </source>
</evidence>
<gene>
    <name evidence="3" type="ORF">H9871_12505</name>
</gene>